<gene>
    <name evidence="1" type="ORF">UFOVP452_44</name>
</gene>
<dbReference type="EMBL" id="LR796413">
    <property type="protein sequence ID" value="CAB4142840.1"/>
    <property type="molecule type" value="Genomic_DNA"/>
</dbReference>
<organism evidence="1">
    <name type="scientific">uncultured Caudovirales phage</name>
    <dbReference type="NCBI Taxonomy" id="2100421"/>
    <lineage>
        <taxon>Viruses</taxon>
        <taxon>Duplodnaviria</taxon>
        <taxon>Heunggongvirae</taxon>
        <taxon>Uroviricota</taxon>
        <taxon>Caudoviricetes</taxon>
        <taxon>Peduoviridae</taxon>
        <taxon>Maltschvirus</taxon>
        <taxon>Maltschvirus maltsch</taxon>
    </lineage>
</organism>
<sequence>MTLDAVALVRDALLKRDGGAPTKDSLTILAAVQELRNERDTLRAVLRRPPEPARGKPPESVGLSRRERAVLMDMHHLGAREEWAVYFRTLVAPEDHGGDPREVRCVVRRLARKGLAKHMRGLMNEDGFVAGSGYCLTAAGVKRAITEIAAGEDGR</sequence>
<reference evidence="1" key="1">
    <citation type="submission" date="2020-04" db="EMBL/GenBank/DDBJ databases">
        <authorList>
            <person name="Chiriac C."/>
            <person name="Salcher M."/>
            <person name="Ghai R."/>
            <person name="Kavagutti S V."/>
        </authorList>
    </citation>
    <scope>NUCLEOTIDE SEQUENCE</scope>
</reference>
<proteinExistence type="predicted"/>
<name>A0A6J5MCP1_9CAUD</name>
<protein>
    <submittedName>
        <fullName evidence="1">Uncharacterized protein</fullName>
    </submittedName>
</protein>
<evidence type="ECO:0000313" key="1">
    <source>
        <dbReference type="EMBL" id="CAB4142840.1"/>
    </source>
</evidence>
<accession>A0A6J5MCP1</accession>